<dbReference type="Proteomes" id="UP001055879">
    <property type="component" value="Linkage Group LG10"/>
</dbReference>
<reference evidence="1 2" key="2">
    <citation type="journal article" date="2022" name="Mol. Ecol. Resour.">
        <title>The genomes of chicory, endive, great burdock and yacon provide insights into Asteraceae paleo-polyploidization history and plant inulin production.</title>
        <authorList>
            <person name="Fan W."/>
            <person name="Wang S."/>
            <person name="Wang H."/>
            <person name="Wang A."/>
            <person name="Jiang F."/>
            <person name="Liu H."/>
            <person name="Zhao H."/>
            <person name="Xu D."/>
            <person name="Zhang Y."/>
        </authorList>
    </citation>
    <scope>NUCLEOTIDE SEQUENCE [LARGE SCALE GENOMIC DNA]</scope>
    <source>
        <strain evidence="2">cv. Niubang</strain>
    </source>
</reference>
<evidence type="ECO:0000313" key="2">
    <source>
        <dbReference type="Proteomes" id="UP001055879"/>
    </source>
</evidence>
<dbReference type="EMBL" id="CM042056">
    <property type="protein sequence ID" value="KAI3697754.1"/>
    <property type="molecule type" value="Genomic_DNA"/>
</dbReference>
<gene>
    <name evidence="1" type="ORF">L6452_30851</name>
</gene>
<comment type="caution">
    <text evidence="1">The sequence shown here is derived from an EMBL/GenBank/DDBJ whole genome shotgun (WGS) entry which is preliminary data.</text>
</comment>
<organism evidence="1 2">
    <name type="scientific">Arctium lappa</name>
    <name type="common">Greater burdock</name>
    <name type="synonym">Lappa major</name>
    <dbReference type="NCBI Taxonomy" id="4217"/>
    <lineage>
        <taxon>Eukaryota</taxon>
        <taxon>Viridiplantae</taxon>
        <taxon>Streptophyta</taxon>
        <taxon>Embryophyta</taxon>
        <taxon>Tracheophyta</taxon>
        <taxon>Spermatophyta</taxon>
        <taxon>Magnoliopsida</taxon>
        <taxon>eudicotyledons</taxon>
        <taxon>Gunneridae</taxon>
        <taxon>Pentapetalae</taxon>
        <taxon>asterids</taxon>
        <taxon>campanulids</taxon>
        <taxon>Asterales</taxon>
        <taxon>Asteraceae</taxon>
        <taxon>Carduoideae</taxon>
        <taxon>Cardueae</taxon>
        <taxon>Arctiinae</taxon>
        <taxon>Arctium</taxon>
    </lineage>
</organism>
<proteinExistence type="predicted"/>
<sequence>MMAKQSDVVKPRTVLDLQSGVGVDVVMQWRRMKSIVDGGCFESVHEVQDLVFQLCVCVFDGFFGAQSVICGPGRAEDVIGEMEVGSAVYLLSWISSKGSRKIKLGTVRGKD</sequence>
<evidence type="ECO:0000313" key="1">
    <source>
        <dbReference type="EMBL" id="KAI3697754.1"/>
    </source>
</evidence>
<protein>
    <submittedName>
        <fullName evidence="1">Uncharacterized protein</fullName>
    </submittedName>
</protein>
<keyword evidence="2" id="KW-1185">Reference proteome</keyword>
<reference evidence="2" key="1">
    <citation type="journal article" date="2022" name="Mol. Ecol. Resour.">
        <title>The genomes of chicory, endive, great burdock and yacon provide insights into Asteraceae palaeo-polyploidization history and plant inulin production.</title>
        <authorList>
            <person name="Fan W."/>
            <person name="Wang S."/>
            <person name="Wang H."/>
            <person name="Wang A."/>
            <person name="Jiang F."/>
            <person name="Liu H."/>
            <person name="Zhao H."/>
            <person name="Xu D."/>
            <person name="Zhang Y."/>
        </authorList>
    </citation>
    <scope>NUCLEOTIDE SEQUENCE [LARGE SCALE GENOMIC DNA]</scope>
    <source>
        <strain evidence="2">cv. Niubang</strain>
    </source>
</reference>
<accession>A0ACB8ZIF7</accession>
<name>A0ACB8ZIF7_ARCLA</name>